<organism evidence="1 2">
    <name type="scientific">Paramecium sonneborni</name>
    <dbReference type="NCBI Taxonomy" id="65129"/>
    <lineage>
        <taxon>Eukaryota</taxon>
        <taxon>Sar</taxon>
        <taxon>Alveolata</taxon>
        <taxon>Ciliophora</taxon>
        <taxon>Intramacronucleata</taxon>
        <taxon>Oligohymenophorea</taxon>
        <taxon>Peniculida</taxon>
        <taxon>Parameciidae</taxon>
        <taxon>Paramecium</taxon>
    </lineage>
</organism>
<sequence>MCYFSCLIQFYTKMTKIDLKNQPNLKIQGKRIQFQSKLLIINRQMNSQKMLIIDVFNQSQNEKLYINIDTLGDLTDTNNLIKCQS</sequence>
<proteinExistence type="predicted"/>
<dbReference type="Proteomes" id="UP000692954">
    <property type="component" value="Unassembled WGS sequence"/>
</dbReference>
<reference evidence="1" key="1">
    <citation type="submission" date="2021-01" db="EMBL/GenBank/DDBJ databases">
        <authorList>
            <consortium name="Genoscope - CEA"/>
            <person name="William W."/>
        </authorList>
    </citation>
    <scope>NUCLEOTIDE SEQUENCE</scope>
</reference>
<comment type="caution">
    <text evidence="1">The sequence shown here is derived from an EMBL/GenBank/DDBJ whole genome shotgun (WGS) entry which is preliminary data.</text>
</comment>
<evidence type="ECO:0000313" key="1">
    <source>
        <dbReference type="EMBL" id="CAD8048415.1"/>
    </source>
</evidence>
<protein>
    <submittedName>
        <fullName evidence="1">Uncharacterized protein</fullName>
    </submittedName>
</protein>
<keyword evidence="2" id="KW-1185">Reference proteome</keyword>
<name>A0A8S1JZB8_9CILI</name>
<gene>
    <name evidence="1" type="ORF">PSON_ATCC_30995.1.T0030205</name>
</gene>
<accession>A0A8S1JZB8</accession>
<dbReference type="AlphaFoldDB" id="A0A8S1JZB8"/>
<evidence type="ECO:0000313" key="2">
    <source>
        <dbReference type="Proteomes" id="UP000692954"/>
    </source>
</evidence>
<dbReference type="EMBL" id="CAJJDN010000003">
    <property type="protein sequence ID" value="CAD8048415.1"/>
    <property type="molecule type" value="Genomic_DNA"/>
</dbReference>